<comment type="similarity">
    <text evidence="2 8">Belongs to the YscJ lipoprotein family.</text>
</comment>
<feature type="domain" description="Flagellar M-ring N-terminal" evidence="9">
    <location>
        <begin position="33"/>
        <end position="197"/>
    </location>
</feature>
<dbReference type="Gene3D" id="3.30.70.1530">
    <property type="entry name" value="Hypothetical protein rpa1041"/>
    <property type="match status" value="1"/>
</dbReference>
<dbReference type="Gene3D" id="3.30.300.30">
    <property type="match status" value="1"/>
</dbReference>
<evidence type="ECO:0000256" key="2">
    <source>
        <dbReference type="ARBA" id="ARBA00009509"/>
    </source>
</evidence>
<keyword evidence="5 8" id="KW-0564">Palmitate</keyword>
<evidence type="ECO:0000259" key="9">
    <source>
        <dbReference type="Pfam" id="PF01514"/>
    </source>
</evidence>
<dbReference type="AlphaFoldDB" id="A0A2N7VLZ4"/>
<evidence type="ECO:0000256" key="6">
    <source>
        <dbReference type="ARBA" id="ARBA00023237"/>
    </source>
</evidence>
<dbReference type="NCBIfam" id="TIGR02544">
    <property type="entry name" value="III_secr_YscJ"/>
    <property type="match status" value="1"/>
</dbReference>
<evidence type="ECO:0000313" key="11">
    <source>
        <dbReference type="Proteomes" id="UP000235616"/>
    </source>
</evidence>
<evidence type="ECO:0000256" key="1">
    <source>
        <dbReference type="ARBA" id="ARBA00004459"/>
    </source>
</evidence>
<keyword evidence="11" id="KW-1185">Reference proteome</keyword>
<keyword evidence="8" id="KW-1133">Transmembrane helix</keyword>
<gene>
    <name evidence="10" type="ORF">C0Z18_18245</name>
</gene>
<dbReference type="PANTHER" id="PTHR30046:SF2">
    <property type="entry name" value="YOP PROTEINS TRANSLOCATION LIPOPROTEIN J"/>
    <property type="match status" value="1"/>
</dbReference>
<protein>
    <recommendedName>
        <fullName evidence="8">Lipoprotein</fullName>
    </recommendedName>
</protein>
<feature type="transmembrane region" description="Helical" evidence="8">
    <location>
        <begin position="218"/>
        <end position="239"/>
    </location>
</feature>
<keyword evidence="3 8" id="KW-0732">Signal</keyword>
<dbReference type="InterPro" id="IPR003282">
    <property type="entry name" value="T3SS_SctJ"/>
</dbReference>
<dbReference type="InterPro" id="IPR045851">
    <property type="entry name" value="AMP-bd_C_sf"/>
</dbReference>
<dbReference type="GO" id="GO:0009279">
    <property type="term" value="C:cell outer membrane"/>
    <property type="evidence" value="ECO:0007669"/>
    <property type="project" value="UniProtKB-SubCell"/>
</dbReference>
<evidence type="ECO:0000313" key="10">
    <source>
        <dbReference type="EMBL" id="PMS18192.1"/>
    </source>
</evidence>
<dbReference type="PANTHER" id="PTHR30046">
    <property type="entry name" value="FLAGELLAR M-RING PROTEIN"/>
    <property type="match status" value="1"/>
</dbReference>
<evidence type="ECO:0000256" key="5">
    <source>
        <dbReference type="ARBA" id="ARBA00023139"/>
    </source>
</evidence>
<dbReference type="Proteomes" id="UP000235616">
    <property type="component" value="Unassembled WGS sequence"/>
</dbReference>
<evidence type="ECO:0000256" key="3">
    <source>
        <dbReference type="ARBA" id="ARBA00022729"/>
    </source>
</evidence>
<dbReference type="PRINTS" id="PR01338">
    <property type="entry name" value="TYPE3OMKPROT"/>
</dbReference>
<comment type="subcellular location">
    <subcellularLocation>
        <location evidence="1">Cell outer membrane</location>
        <topology evidence="1">Lipid-anchor</topology>
    </subcellularLocation>
</comment>
<dbReference type="EMBL" id="PNYA01000016">
    <property type="protein sequence ID" value="PMS18192.1"/>
    <property type="molecule type" value="Genomic_DNA"/>
</dbReference>
<sequence length="259" mass="27742">MPSTSEAGMQIMRKLLRTGAVLACALLLAGCQQELYMDLSESSANEMVAALASSGIDASKSEVPDHGWQVTVEGHDVAAALNALHADGLPRPSLENLGDLFRKQGLVSTPAEERVRYIYGAEQELENTLLDVNGVIVAHVHVVIPENDPLADKIKPSSASVYIKYRSGVDLKMMAPMVKDMVAHSIEGLSYDNVSLFLQSAPPRAAGPRDDWAIGSRILPWLGLALALLTLLVGAVFVLRRGLFKLPGVVAGDAQRHAN</sequence>
<accession>A0A2N7VLZ4</accession>
<dbReference type="Pfam" id="PF01514">
    <property type="entry name" value="YscJ_FliF"/>
    <property type="match status" value="1"/>
</dbReference>
<evidence type="ECO:0000256" key="4">
    <source>
        <dbReference type="ARBA" id="ARBA00023136"/>
    </source>
</evidence>
<name>A0A2N7VLZ4_9BURK</name>
<dbReference type="OrthoDB" id="115186at2"/>
<dbReference type="InterPro" id="IPR043427">
    <property type="entry name" value="YscJ/FliF"/>
</dbReference>
<evidence type="ECO:0000256" key="7">
    <source>
        <dbReference type="ARBA" id="ARBA00023288"/>
    </source>
</evidence>
<dbReference type="GO" id="GO:0009306">
    <property type="term" value="P:protein secretion"/>
    <property type="evidence" value="ECO:0007669"/>
    <property type="project" value="InterPro"/>
</dbReference>
<keyword evidence="4 8" id="KW-0472">Membrane</keyword>
<reference evidence="10 11" key="1">
    <citation type="submission" date="2018-01" db="EMBL/GenBank/DDBJ databases">
        <title>Whole genome analyses suggest that Burkholderia sensu lato contains two further novel genera in the rhizoxinica-symbiotica group Mycetohabitans gen. nov., and Trinickia gen. nov.: implications for the evolution of diazotrophy and nodulation in the Burkholderiaceae.</title>
        <authorList>
            <person name="Estrada-de los Santos P."/>
            <person name="Palmer M."/>
            <person name="Chavez-Ramirez B."/>
            <person name="Beukes C."/>
            <person name="Steenkamp E.T."/>
            <person name="Hirsch A.M."/>
            <person name="Manyaka P."/>
            <person name="Maluk M."/>
            <person name="Lafos M."/>
            <person name="Crook M."/>
            <person name="Gross E."/>
            <person name="Simon M.F."/>
            <person name="Bueno dos Reis Junior F."/>
            <person name="Poole P.S."/>
            <person name="Venter S.N."/>
            <person name="James E.K."/>
        </authorList>
    </citation>
    <scope>NUCLEOTIDE SEQUENCE [LARGE SCALE GENOMIC DNA]</scope>
    <source>
        <strain evidence="10 11">GIMN1.004</strain>
    </source>
</reference>
<keyword evidence="6 8" id="KW-0998">Cell outer membrane</keyword>
<evidence type="ECO:0000256" key="8">
    <source>
        <dbReference type="RuleBase" id="RU364102"/>
    </source>
</evidence>
<keyword evidence="8" id="KW-0812">Transmembrane</keyword>
<comment type="caution">
    <text evidence="10">The sequence shown here is derived from an EMBL/GenBank/DDBJ whole genome shotgun (WGS) entry which is preliminary data.</text>
</comment>
<organism evidence="10 11">
    <name type="scientific">Trinickia dabaoshanensis</name>
    <dbReference type="NCBI Taxonomy" id="564714"/>
    <lineage>
        <taxon>Bacteria</taxon>
        <taxon>Pseudomonadati</taxon>
        <taxon>Pseudomonadota</taxon>
        <taxon>Betaproteobacteria</taxon>
        <taxon>Burkholderiales</taxon>
        <taxon>Burkholderiaceae</taxon>
        <taxon>Trinickia</taxon>
    </lineage>
</organism>
<keyword evidence="7 8" id="KW-0449">Lipoprotein</keyword>
<proteinExistence type="inferred from homology"/>
<dbReference type="InterPro" id="IPR006182">
    <property type="entry name" value="FliF_N_dom"/>
</dbReference>